<feature type="compositionally biased region" description="Low complexity" evidence="1">
    <location>
        <begin position="216"/>
        <end position="229"/>
    </location>
</feature>
<gene>
    <name evidence="2" type="ORF">Malapachy_3264</name>
</gene>
<evidence type="ECO:0000313" key="3">
    <source>
        <dbReference type="Proteomes" id="UP000037751"/>
    </source>
</evidence>
<dbReference type="AlphaFoldDB" id="A0A0M8MPW5"/>
<dbReference type="RefSeq" id="XP_017993590.1">
    <property type="nucleotide sequence ID" value="XM_018137738.1"/>
</dbReference>
<feature type="compositionally biased region" description="Polar residues" evidence="1">
    <location>
        <begin position="1"/>
        <end position="15"/>
    </location>
</feature>
<reference evidence="2 3" key="1">
    <citation type="submission" date="2015-07" db="EMBL/GenBank/DDBJ databases">
        <title>Draft Genome Sequence of Malassezia furfur CBS1878 and Malassezia pachydermatis CBS1879.</title>
        <authorList>
            <person name="Triana S."/>
            <person name="Ohm R."/>
            <person name="Gonzalez A."/>
            <person name="DeCock H."/>
            <person name="Restrepo S."/>
            <person name="Celis A."/>
        </authorList>
    </citation>
    <scope>NUCLEOTIDE SEQUENCE [LARGE SCALE GENOMIC DNA]</scope>
    <source>
        <strain evidence="2 3">CBS 1879</strain>
    </source>
</reference>
<dbReference type="VEuPathDB" id="FungiDB:Malapachy_3264"/>
<dbReference type="GeneID" id="28729614"/>
<dbReference type="OrthoDB" id="3362327at2759"/>
<dbReference type="Proteomes" id="UP000037751">
    <property type="component" value="Unassembled WGS sequence"/>
</dbReference>
<protein>
    <submittedName>
        <fullName evidence="2">Uncharacterized protein</fullName>
    </submittedName>
</protein>
<feature type="region of interest" description="Disordered" evidence="1">
    <location>
        <begin position="1"/>
        <end position="121"/>
    </location>
</feature>
<sequence>MTDIPSRTRSSTNLDASRRARRRTASKVNLAEAGKSSKTSKAAANTSADGWESSHDSSGNENADDGALEVRAALKRKPSATPDGARPPNAVSSATVNPMLLQEKEPISPHTSHTETMPVMATPRKDSTKEAIAAMAPIAASPRSIRSSSSVRSIRSLLAGQGESVPREPVAPVLDTRPVTGMHHGVVAGSGNGPAEDESAADVSQESLRRPFLTRSQSSASALHQHAPSVMRTDTMTASGLLPQRRPDILTRSSSTVSLTEGLPNRAWTGSPSRDHLEQLLTGQRQPVRVVSNDTALHLPVTSSGTPLGPIPYTRSGSQTRISAASIANLLVGPRGLDKRPKPVVSKFAQQAQQLDPAATQAWALPKAEDVPSRIVNVDVPLHSVFHPIFVDRVKAQRRGMTSPPPPEQTQYRYLLDYGLSGPPIDDTALGQAELAPRIKSGWPLPESDQARAQARHEEQDEWPQRKVLVPDSTTTLGPNMIPFHFIHALTSTMENALALDQTEVPVMASLLPGVSDELEEGLDGQRGSEEAVEATQEAPVHFIDNASMRAIAYTAQAVAVQRSHTMTRRFADPMRAALGRVVRMSGYASQLPSNAEARAASASSRRRPLARSGSSSPLWPGVTPSTTMQRSATMASLQSFASASKQ</sequence>
<evidence type="ECO:0000256" key="1">
    <source>
        <dbReference type="SAM" id="MobiDB-lite"/>
    </source>
</evidence>
<feature type="compositionally biased region" description="Low complexity" evidence="1">
    <location>
        <begin position="593"/>
        <end position="604"/>
    </location>
</feature>
<feature type="region of interest" description="Disordered" evidence="1">
    <location>
        <begin position="188"/>
        <end position="207"/>
    </location>
</feature>
<evidence type="ECO:0000313" key="2">
    <source>
        <dbReference type="EMBL" id="KOS15958.1"/>
    </source>
</evidence>
<organism evidence="2 3">
    <name type="scientific">Malassezia pachydermatis</name>
    <dbReference type="NCBI Taxonomy" id="77020"/>
    <lineage>
        <taxon>Eukaryota</taxon>
        <taxon>Fungi</taxon>
        <taxon>Dikarya</taxon>
        <taxon>Basidiomycota</taxon>
        <taxon>Ustilaginomycotina</taxon>
        <taxon>Malasseziomycetes</taxon>
        <taxon>Malasseziales</taxon>
        <taxon>Malasseziaceae</taxon>
        <taxon>Malassezia</taxon>
    </lineage>
</organism>
<name>A0A0M8MPW5_9BASI</name>
<feature type="compositionally biased region" description="Polar residues" evidence="1">
    <location>
        <begin position="624"/>
        <end position="647"/>
    </location>
</feature>
<feature type="compositionally biased region" description="Low complexity" evidence="1">
    <location>
        <begin position="36"/>
        <end position="48"/>
    </location>
</feature>
<keyword evidence="3" id="KW-1185">Reference proteome</keyword>
<proteinExistence type="predicted"/>
<dbReference type="EMBL" id="LGAV01000001">
    <property type="protein sequence ID" value="KOS15958.1"/>
    <property type="molecule type" value="Genomic_DNA"/>
</dbReference>
<feature type="region of interest" description="Disordered" evidence="1">
    <location>
        <begin position="214"/>
        <end position="273"/>
    </location>
</feature>
<comment type="caution">
    <text evidence="2">The sequence shown here is derived from an EMBL/GenBank/DDBJ whole genome shotgun (WGS) entry which is preliminary data.</text>
</comment>
<feature type="region of interest" description="Disordered" evidence="1">
    <location>
        <begin position="593"/>
        <end position="647"/>
    </location>
</feature>
<accession>A0A0M8MPW5</accession>